<dbReference type="RefSeq" id="WP_156972793.1">
    <property type="nucleotide sequence ID" value="NZ_CP026520.1"/>
</dbReference>
<organism evidence="1 2">
    <name type="scientific">Paenibacillus chitinolyticus</name>
    <dbReference type="NCBI Taxonomy" id="79263"/>
    <lineage>
        <taxon>Bacteria</taxon>
        <taxon>Bacillati</taxon>
        <taxon>Bacillota</taxon>
        <taxon>Bacilli</taxon>
        <taxon>Bacillales</taxon>
        <taxon>Paenibacillaceae</taxon>
        <taxon>Paenibacillus</taxon>
    </lineage>
</organism>
<evidence type="ECO:0000313" key="1">
    <source>
        <dbReference type="EMBL" id="MCY9599833.1"/>
    </source>
</evidence>
<evidence type="ECO:0000313" key="2">
    <source>
        <dbReference type="Proteomes" id="UP001527202"/>
    </source>
</evidence>
<reference evidence="1 2" key="1">
    <citation type="submission" date="2022-05" db="EMBL/GenBank/DDBJ databases">
        <title>Genome Sequencing of Bee-Associated Microbes.</title>
        <authorList>
            <person name="Dunlap C."/>
        </authorList>
    </citation>
    <scope>NUCLEOTIDE SEQUENCE [LARGE SCALE GENOMIC DNA]</scope>
    <source>
        <strain evidence="1 2">NRRL B-23120</strain>
    </source>
</reference>
<name>A0ABT4FMT0_9BACL</name>
<keyword evidence="2" id="KW-1185">Reference proteome</keyword>
<dbReference type="EMBL" id="JAMDMJ010000055">
    <property type="protein sequence ID" value="MCY9599833.1"/>
    <property type="molecule type" value="Genomic_DNA"/>
</dbReference>
<proteinExistence type="predicted"/>
<dbReference type="GeneID" id="95379019"/>
<dbReference type="Proteomes" id="UP001527202">
    <property type="component" value="Unassembled WGS sequence"/>
</dbReference>
<accession>A0ABT4FMT0</accession>
<comment type="caution">
    <text evidence="1">The sequence shown here is derived from an EMBL/GenBank/DDBJ whole genome shotgun (WGS) entry which is preliminary data.</text>
</comment>
<sequence>MDYKIDQNFYDIIDGREVEITDIHLDKDGNIEGFSLKKGINQWFSTIRSFQEYYRACQ</sequence>
<gene>
    <name evidence="1" type="ORF">M5X16_29210</name>
</gene>
<protein>
    <submittedName>
        <fullName evidence="1">Uncharacterized protein</fullName>
    </submittedName>
</protein>